<dbReference type="AlphaFoldDB" id="A0AA35M5D3"/>
<dbReference type="Proteomes" id="UP001160390">
    <property type="component" value="Unassembled WGS sequence"/>
</dbReference>
<sequence>MARMSSRPHRPEIWNIVLGLRTVALTERFDHTIGVTFGYEPIADRFSTASPPNRLTSASTIVVNLAPMLPTARSGFAVTSMPTASGPMAEEQDAKAKKQDLDLFCFTERNSRSGRDMFDVWAPKDKLVGHGMKVTLRFGYSQAIGIDRG</sequence>
<evidence type="ECO:0000313" key="2">
    <source>
        <dbReference type="Proteomes" id="UP001160390"/>
    </source>
</evidence>
<organism evidence="1 2">
    <name type="scientific">Clonostachys chloroleuca</name>
    <dbReference type="NCBI Taxonomy" id="1926264"/>
    <lineage>
        <taxon>Eukaryota</taxon>
        <taxon>Fungi</taxon>
        <taxon>Dikarya</taxon>
        <taxon>Ascomycota</taxon>
        <taxon>Pezizomycotina</taxon>
        <taxon>Sordariomycetes</taxon>
        <taxon>Hypocreomycetidae</taxon>
        <taxon>Hypocreales</taxon>
        <taxon>Bionectriaceae</taxon>
        <taxon>Clonostachys</taxon>
    </lineage>
</organism>
<keyword evidence="2" id="KW-1185">Reference proteome</keyword>
<comment type="caution">
    <text evidence="1">The sequence shown here is derived from an EMBL/GenBank/DDBJ whole genome shotgun (WGS) entry which is preliminary data.</text>
</comment>
<gene>
    <name evidence="1" type="ORF">CCHLO57077_00010029</name>
</gene>
<dbReference type="EMBL" id="CABFNP030001042">
    <property type="protein sequence ID" value="CAI6090806.1"/>
    <property type="molecule type" value="Genomic_DNA"/>
</dbReference>
<proteinExistence type="predicted"/>
<reference evidence="1" key="1">
    <citation type="submission" date="2023-01" db="EMBL/GenBank/DDBJ databases">
        <authorList>
            <person name="Piombo E."/>
        </authorList>
    </citation>
    <scope>NUCLEOTIDE SEQUENCE</scope>
</reference>
<protein>
    <submittedName>
        <fullName evidence="1">Uncharacterized protein</fullName>
    </submittedName>
</protein>
<name>A0AA35M5D3_9HYPO</name>
<evidence type="ECO:0000313" key="1">
    <source>
        <dbReference type="EMBL" id="CAI6090806.1"/>
    </source>
</evidence>
<accession>A0AA35M5D3</accession>